<keyword evidence="3" id="KW-1185">Reference proteome</keyword>
<dbReference type="InParanoid" id="A0A7C8MTY0"/>
<evidence type="ECO:0000313" key="2">
    <source>
        <dbReference type="EMBL" id="KAF2969391.1"/>
    </source>
</evidence>
<protein>
    <submittedName>
        <fullName evidence="2">Uncharacterized protein</fullName>
    </submittedName>
</protein>
<comment type="caution">
    <text evidence="2">The sequence shown here is derived from an EMBL/GenBank/DDBJ whole genome shotgun (WGS) entry which is preliminary data.</text>
</comment>
<keyword evidence="1" id="KW-0732">Signal</keyword>
<proteinExistence type="predicted"/>
<dbReference type="EMBL" id="WUBL01000037">
    <property type="protein sequence ID" value="KAF2969391.1"/>
    <property type="molecule type" value="Genomic_DNA"/>
</dbReference>
<dbReference type="OrthoDB" id="4705140at2759"/>
<accession>A0A7C8MTY0</accession>
<evidence type="ECO:0000313" key="3">
    <source>
        <dbReference type="Proteomes" id="UP000481858"/>
    </source>
</evidence>
<dbReference type="Proteomes" id="UP000481858">
    <property type="component" value="Unassembled WGS sequence"/>
</dbReference>
<gene>
    <name evidence="2" type="ORF">GQX73_g4205</name>
</gene>
<feature type="signal peptide" evidence="1">
    <location>
        <begin position="1"/>
        <end position="19"/>
    </location>
</feature>
<dbReference type="AlphaFoldDB" id="A0A7C8MTY0"/>
<sequence>MRAAALTLLSAAALAGAQSDSDPYGIVVVEKVDPEAFNGRSNQTINVYVSEDYQNPEILGEVSTLYFIYPWYTYFCFAIREDGTYYNDEYFGIDKALHLSDDNVVVGSISCRVE</sequence>
<evidence type="ECO:0000256" key="1">
    <source>
        <dbReference type="SAM" id="SignalP"/>
    </source>
</evidence>
<reference evidence="2 3" key="1">
    <citation type="submission" date="2019-12" db="EMBL/GenBank/DDBJ databases">
        <title>Draft genome sequence of the ascomycete Xylaria multiplex DSM 110363.</title>
        <authorList>
            <person name="Buettner E."/>
            <person name="Kellner H."/>
        </authorList>
    </citation>
    <scope>NUCLEOTIDE SEQUENCE [LARGE SCALE GENOMIC DNA]</scope>
    <source>
        <strain evidence="2 3">DSM 110363</strain>
    </source>
</reference>
<feature type="chain" id="PRO_5028977642" evidence="1">
    <location>
        <begin position="20"/>
        <end position="114"/>
    </location>
</feature>
<name>A0A7C8MTY0_9PEZI</name>
<organism evidence="2 3">
    <name type="scientific">Xylaria multiplex</name>
    <dbReference type="NCBI Taxonomy" id="323545"/>
    <lineage>
        <taxon>Eukaryota</taxon>
        <taxon>Fungi</taxon>
        <taxon>Dikarya</taxon>
        <taxon>Ascomycota</taxon>
        <taxon>Pezizomycotina</taxon>
        <taxon>Sordariomycetes</taxon>
        <taxon>Xylariomycetidae</taxon>
        <taxon>Xylariales</taxon>
        <taxon>Xylariaceae</taxon>
        <taxon>Xylaria</taxon>
    </lineage>
</organism>